<name>A0ABN9UF47_9DINO</name>
<protein>
    <recommendedName>
        <fullName evidence="3">Helicase ATP-binding domain-containing protein</fullName>
    </recommendedName>
</protein>
<keyword evidence="2" id="KW-0067">ATP-binding</keyword>
<organism evidence="4 5">
    <name type="scientific">Prorocentrum cordatum</name>
    <dbReference type="NCBI Taxonomy" id="2364126"/>
    <lineage>
        <taxon>Eukaryota</taxon>
        <taxon>Sar</taxon>
        <taxon>Alveolata</taxon>
        <taxon>Dinophyceae</taxon>
        <taxon>Prorocentrales</taxon>
        <taxon>Prorocentraceae</taxon>
        <taxon>Prorocentrum</taxon>
    </lineage>
</organism>
<dbReference type="InterPro" id="IPR014001">
    <property type="entry name" value="Helicase_ATP-bd"/>
</dbReference>
<gene>
    <name evidence="4" type="ORF">PCOR1329_LOCUS48043</name>
</gene>
<accession>A0ABN9UF47</accession>
<dbReference type="Gene3D" id="3.40.50.300">
    <property type="entry name" value="P-loop containing nucleotide triphosphate hydrolases"/>
    <property type="match status" value="1"/>
</dbReference>
<dbReference type="InterPro" id="IPR011545">
    <property type="entry name" value="DEAD/DEAH_box_helicase_dom"/>
</dbReference>
<dbReference type="EMBL" id="CAUYUJ010015795">
    <property type="protein sequence ID" value="CAK0858174.1"/>
    <property type="molecule type" value="Genomic_DNA"/>
</dbReference>
<keyword evidence="5" id="KW-1185">Reference proteome</keyword>
<dbReference type="SUPFAM" id="SSF52540">
    <property type="entry name" value="P-loop containing nucleoside triphosphate hydrolases"/>
    <property type="match status" value="1"/>
</dbReference>
<evidence type="ECO:0000259" key="3">
    <source>
        <dbReference type="PROSITE" id="PS51192"/>
    </source>
</evidence>
<feature type="domain" description="Helicase ATP-binding" evidence="3">
    <location>
        <begin position="1"/>
        <end position="79"/>
    </location>
</feature>
<keyword evidence="2" id="KW-0547">Nucleotide-binding</keyword>
<evidence type="ECO:0000313" key="4">
    <source>
        <dbReference type="EMBL" id="CAK0858174.1"/>
    </source>
</evidence>
<reference evidence="4" key="1">
    <citation type="submission" date="2023-10" db="EMBL/GenBank/DDBJ databases">
        <authorList>
            <person name="Chen Y."/>
            <person name="Shah S."/>
            <person name="Dougan E. K."/>
            <person name="Thang M."/>
            <person name="Chan C."/>
        </authorList>
    </citation>
    <scope>NUCLEOTIDE SEQUENCE [LARGE SCALE GENOMIC DNA]</scope>
</reference>
<dbReference type="InterPro" id="IPR027417">
    <property type="entry name" value="P-loop_NTPase"/>
</dbReference>
<evidence type="ECO:0000256" key="2">
    <source>
        <dbReference type="ARBA" id="ARBA00022806"/>
    </source>
</evidence>
<dbReference type="Proteomes" id="UP001189429">
    <property type="component" value="Unassembled WGS sequence"/>
</dbReference>
<comment type="caution">
    <text evidence="4">The sequence shown here is derived from an EMBL/GenBank/DDBJ whole genome shotgun (WGS) entry which is preliminary data.</text>
</comment>
<dbReference type="PANTHER" id="PTHR47958">
    <property type="entry name" value="ATP-DEPENDENT RNA HELICASE DBP3"/>
    <property type="match status" value="1"/>
</dbReference>
<keyword evidence="1" id="KW-0378">Hydrolase</keyword>
<proteinExistence type="predicted"/>
<dbReference type="Pfam" id="PF00270">
    <property type="entry name" value="DEAD"/>
    <property type="match status" value="1"/>
</dbReference>
<dbReference type="PROSITE" id="PS51192">
    <property type="entry name" value="HELICASE_ATP_BIND_1"/>
    <property type="match status" value="1"/>
</dbReference>
<sequence length="79" mass="8817">DILVATPGRLWDMLGRQCVDLGLCQFLIRAASRMLDMGFEPQVRDIVEHSGMSRNLSRPRQTMMFSATFAGGVGWRATS</sequence>
<feature type="non-terminal residue" evidence="4">
    <location>
        <position position="1"/>
    </location>
</feature>
<evidence type="ECO:0000313" key="5">
    <source>
        <dbReference type="Proteomes" id="UP001189429"/>
    </source>
</evidence>
<keyword evidence="2" id="KW-0347">Helicase</keyword>
<evidence type="ECO:0000256" key="1">
    <source>
        <dbReference type="ARBA" id="ARBA00022801"/>
    </source>
</evidence>